<comment type="subcellular location">
    <subcellularLocation>
        <location evidence="1">Secreted</location>
    </subcellularLocation>
</comment>
<dbReference type="GO" id="GO:0008237">
    <property type="term" value="F:metallopeptidase activity"/>
    <property type="evidence" value="ECO:0007669"/>
    <property type="project" value="InterPro"/>
</dbReference>
<dbReference type="InterPro" id="IPR024079">
    <property type="entry name" value="MetalloPept_cat_dom_sf"/>
</dbReference>
<keyword evidence="7" id="KW-1185">Reference proteome</keyword>
<dbReference type="CDD" id="cd00063">
    <property type="entry name" value="FN3"/>
    <property type="match status" value="1"/>
</dbReference>
<dbReference type="InterPro" id="IPR014781">
    <property type="entry name" value="Anthrax_toxin_lethal/edema_N/C"/>
</dbReference>
<dbReference type="AlphaFoldDB" id="A0A6V7R3W4"/>
<keyword evidence="3" id="KW-0472">Membrane</keyword>
<feature type="signal peptide" evidence="4">
    <location>
        <begin position="1"/>
        <end position="25"/>
    </location>
</feature>
<evidence type="ECO:0000259" key="5">
    <source>
        <dbReference type="PROSITE" id="PS51995"/>
    </source>
</evidence>
<keyword evidence="2" id="KW-0964">Secreted</keyword>
<feature type="transmembrane region" description="Helical" evidence="3">
    <location>
        <begin position="392"/>
        <end position="414"/>
    </location>
</feature>
<dbReference type="InterPro" id="IPR047568">
    <property type="entry name" value="ATLF-like_dom"/>
</dbReference>
<feature type="chain" id="PRO_5027705525" description="ATLF-like domain-containing protein" evidence="4">
    <location>
        <begin position="26"/>
        <end position="420"/>
    </location>
</feature>
<evidence type="ECO:0000256" key="4">
    <source>
        <dbReference type="SAM" id="SignalP"/>
    </source>
</evidence>
<comment type="caution">
    <text evidence="6">The sequence shown here is derived from an EMBL/GenBank/DDBJ whole genome shotgun (WGS) entry which is preliminary data.</text>
</comment>
<dbReference type="EMBL" id="CAJEWB010000004">
    <property type="protein sequence ID" value="CAD2072061.1"/>
    <property type="molecule type" value="Genomic_DNA"/>
</dbReference>
<gene>
    <name evidence="6" type="ORF">JEOPIN946_00259</name>
</gene>
<organism evidence="6 7">
    <name type="scientific">Phocicoccus pinnipedialis</name>
    <dbReference type="NCBI Taxonomy" id="110845"/>
    <lineage>
        <taxon>Bacteria</taxon>
        <taxon>Bacillati</taxon>
        <taxon>Bacillota</taxon>
        <taxon>Bacilli</taxon>
        <taxon>Bacillales</taxon>
        <taxon>Salinicoccaceae</taxon>
        <taxon>Phocicoccus</taxon>
    </lineage>
</organism>
<evidence type="ECO:0000256" key="1">
    <source>
        <dbReference type="ARBA" id="ARBA00004613"/>
    </source>
</evidence>
<sequence length="420" mass="47842">MKKFIMYCMLGLLFIILPTVTSTQAAEINPYLEKIIDLRIFDTTEKNNQDAAEMIERLDRVDDSILRNVSNSGARMILSDKKLVELPEFEELRGVIPRGHTEPWDNVPGLGGFISYAAIGKSEPSIKNNHGDINLELHEFGHIVDMYTFEGVELSATEEFRAAHKQDKDNIFPEDDYFNYVDEYFAEAFAYYYYTEASKHILYEKAPSTARFFDNLHTKILMVIARSEHSFKIVWDEHNQASTYMVRVNDKEYDVTEPEFSLDNLLGNSSYKVQVFTKDANGKVISSSYEEVVQTLKYENIDVSGLVDAYNEIKAIDVDNRTEALNQLKAQSDTMFTNIEQGRISQEKVDKLTDSIMVKVNDIKFDLVMKNMPKRPVTGVATITEENPIMSFLPLVFAVFGILIVAGGVLVYLLKSNKKG</sequence>
<dbReference type="InterPro" id="IPR036116">
    <property type="entry name" value="FN3_sf"/>
</dbReference>
<reference evidence="6 7" key="1">
    <citation type="submission" date="2020-07" db="EMBL/GenBank/DDBJ databases">
        <authorList>
            <person name="Criscuolo A."/>
        </authorList>
    </citation>
    <scope>NUCLEOTIDE SEQUENCE [LARGE SCALE GENOMIC DNA]</scope>
    <source>
        <strain evidence="6">CIP107946</strain>
    </source>
</reference>
<evidence type="ECO:0000313" key="6">
    <source>
        <dbReference type="EMBL" id="CAD2072061.1"/>
    </source>
</evidence>
<dbReference type="PROSITE" id="PS51995">
    <property type="entry name" value="ATLF"/>
    <property type="match status" value="1"/>
</dbReference>
<proteinExistence type="predicted"/>
<evidence type="ECO:0000256" key="3">
    <source>
        <dbReference type="SAM" id="Phobius"/>
    </source>
</evidence>
<keyword evidence="3" id="KW-0812">Transmembrane</keyword>
<dbReference type="SUPFAM" id="SSF55486">
    <property type="entry name" value="Metalloproteases ('zincins'), catalytic domain"/>
    <property type="match status" value="1"/>
</dbReference>
<dbReference type="InterPro" id="IPR003961">
    <property type="entry name" value="FN3_dom"/>
</dbReference>
<dbReference type="Proteomes" id="UP000588186">
    <property type="component" value="Unassembled WGS sequence"/>
</dbReference>
<feature type="domain" description="ATLF-like" evidence="5">
    <location>
        <begin position="29"/>
        <end position="218"/>
    </location>
</feature>
<keyword evidence="3" id="KW-1133">Transmembrane helix</keyword>
<accession>A0A6V7R3W4</accession>
<keyword evidence="4" id="KW-0732">Signal</keyword>
<dbReference type="Gene3D" id="3.40.390.10">
    <property type="entry name" value="Collagenase (Catalytic Domain)"/>
    <property type="match status" value="1"/>
</dbReference>
<dbReference type="RefSeq" id="WP_186076152.1">
    <property type="nucleotide sequence ID" value="NZ_CAJEWB010000004.1"/>
</dbReference>
<protein>
    <recommendedName>
        <fullName evidence="5">ATLF-like domain-containing protein</fullName>
    </recommendedName>
</protein>
<name>A0A6V7R3W4_9BACL</name>
<dbReference type="GO" id="GO:0005576">
    <property type="term" value="C:extracellular region"/>
    <property type="evidence" value="ECO:0007669"/>
    <property type="project" value="UniProtKB-SubCell"/>
</dbReference>
<evidence type="ECO:0000256" key="2">
    <source>
        <dbReference type="ARBA" id="ARBA00022525"/>
    </source>
</evidence>
<evidence type="ECO:0000313" key="7">
    <source>
        <dbReference type="Proteomes" id="UP000588186"/>
    </source>
</evidence>
<dbReference type="SUPFAM" id="SSF49265">
    <property type="entry name" value="Fibronectin type III"/>
    <property type="match status" value="1"/>
</dbReference>
<dbReference type="Pfam" id="PF07737">
    <property type="entry name" value="ATLF"/>
    <property type="match status" value="1"/>
</dbReference>